<accession>A0A8H7IQ66</accession>
<dbReference type="InterPro" id="IPR036291">
    <property type="entry name" value="NAD(P)-bd_dom_sf"/>
</dbReference>
<evidence type="ECO:0000313" key="7">
    <source>
        <dbReference type="Proteomes" id="UP000627934"/>
    </source>
</evidence>
<evidence type="ECO:0000256" key="2">
    <source>
        <dbReference type="ARBA" id="ARBA00005372"/>
    </source>
</evidence>
<dbReference type="GO" id="GO:0016491">
    <property type="term" value="F:oxidoreductase activity"/>
    <property type="evidence" value="ECO:0007669"/>
    <property type="project" value="UniProtKB-KW"/>
</dbReference>
<dbReference type="UniPathway" id="UPA00327"/>
<dbReference type="Pfam" id="PF05368">
    <property type="entry name" value="NmrA"/>
    <property type="match status" value="1"/>
</dbReference>
<sequence length="289" mass="31971">MAILVTGGTAKTSVRLGAILRDTNVPFVMAARRPDAVPSGMPKVKFDWYDKSTWSAPFDHSFPGGETITAAYVVLGADFSIVAAANDFIDYAIKQHGVKRFVMCGGGSSEPGTPMAGEVWQHLIDVGVEHCVLKPTWFMDNFSEGWHLQEIRTEGKLHTATGDGRIPFISAKDIAAMAAKLLTTADKLKSNRHRVTGPEKLTYDEITEKLSKGIGRKVEHVKMSEEDRRQNFLKNGLPEYWANYLAMTEANAAKNESDGQIQTDELELITSSKGQTFDEFVEENKGIWQ</sequence>
<dbReference type="PANTHER" id="PTHR43162:SF1">
    <property type="entry name" value="PRESTALK A DIFFERENTIATION PROTEIN A"/>
    <property type="match status" value="1"/>
</dbReference>
<dbReference type="InterPro" id="IPR051604">
    <property type="entry name" value="Ergot_Alk_Oxidoreductase"/>
</dbReference>
<proteinExistence type="inferred from homology"/>
<keyword evidence="4" id="KW-0560">Oxidoreductase</keyword>
<dbReference type="Gene3D" id="3.40.50.720">
    <property type="entry name" value="NAD(P)-binding Rossmann-like Domain"/>
    <property type="match status" value="1"/>
</dbReference>
<reference evidence="6" key="1">
    <citation type="submission" date="2016-08" db="EMBL/GenBank/DDBJ databases">
        <authorList>
            <person name="Yan J."/>
        </authorList>
    </citation>
    <scope>NUCLEOTIDE SEQUENCE</scope>
    <source>
        <strain evidence="6">CSS-01s</strain>
    </source>
</reference>
<dbReference type="SUPFAM" id="SSF51735">
    <property type="entry name" value="NAD(P)-binding Rossmann-fold domains"/>
    <property type="match status" value="1"/>
</dbReference>
<dbReference type="InterPro" id="IPR019901">
    <property type="entry name" value="Ergot_alkaloid_biosynthesis"/>
</dbReference>
<dbReference type="NCBIfam" id="TIGR03649">
    <property type="entry name" value="ergot_EASG"/>
    <property type="match status" value="1"/>
</dbReference>
<evidence type="ECO:0000256" key="3">
    <source>
        <dbReference type="ARBA" id="ARBA00022589"/>
    </source>
</evidence>
<evidence type="ECO:0000256" key="4">
    <source>
        <dbReference type="ARBA" id="ARBA00023002"/>
    </source>
</evidence>
<comment type="similarity">
    <text evidence="2">Belongs to the fgaFS/easG family.</text>
</comment>
<keyword evidence="3" id="KW-0017">Alkaloid metabolism</keyword>
<dbReference type="EMBL" id="MDYX01000024">
    <property type="protein sequence ID" value="KAF9629745.1"/>
    <property type="molecule type" value="Genomic_DNA"/>
</dbReference>
<name>A0A8H7IQ66_9PEZI</name>
<dbReference type="Proteomes" id="UP000627934">
    <property type="component" value="Unassembled WGS sequence"/>
</dbReference>
<reference evidence="6" key="2">
    <citation type="journal article" date="2018" name="DNA Res.">
        <title>Comparative genome and transcriptome analyses reveal adaptations to opportunistic infections in woody plant degrading pathogens of Botryosphaeriaceae.</title>
        <authorList>
            <person name="Yan J.Y."/>
            <person name="Zhao W.S."/>
            <person name="Chen Z."/>
            <person name="Xing Q.K."/>
            <person name="Zhang W."/>
            <person name="Chethana K.W.T."/>
            <person name="Xue M.F."/>
            <person name="Xu J.P."/>
            <person name="Phillips A.J.L."/>
            <person name="Wang Y."/>
            <person name="Liu J.H."/>
            <person name="Liu M."/>
            <person name="Zhou Y."/>
            <person name="Jayawardena R.S."/>
            <person name="Manawasinghe I.S."/>
            <person name="Huang J.B."/>
            <person name="Qiao G.H."/>
            <person name="Fu C.Y."/>
            <person name="Guo F.F."/>
            <person name="Dissanayake A.J."/>
            <person name="Peng Y.L."/>
            <person name="Hyde K.D."/>
            <person name="Li X.H."/>
        </authorList>
    </citation>
    <scope>NUCLEOTIDE SEQUENCE</scope>
    <source>
        <strain evidence="6">CSS-01s</strain>
    </source>
</reference>
<dbReference type="PANTHER" id="PTHR43162">
    <property type="match status" value="1"/>
</dbReference>
<dbReference type="AlphaFoldDB" id="A0A8H7IQ66"/>
<evidence type="ECO:0000256" key="1">
    <source>
        <dbReference type="ARBA" id="ARBA00005107"/>
    </source>
</evidence>
<dbReference type="GO" id="GO:0035835">
    <property type="term" value="P:indole alkaloid biosynthetic process"/>
    <property type="evidence" value="ECO:0007669"/>
    <property type="project" value="UniProtKB-UniPathway"/>
</dbReference>
<dbReference type="InterPro" id="IPR008030">
    <property type="entry name" value="NmrA-like"/>
</dbReference>
<dbReference type="Gene3D" id="3.90.25.10">
    <property type="entry name" value="UDP-galactose 4-epimerase, domain 1"/>
    <property type="match status" value="1"/>
</dbReference>
<protein>
    <recommendedName>
        <fullName evidence="5">NmrA-like domain-containing protein</fullName>
    </recommendedName>
</protein>
<evidence type="ECO:0000313" key="6">
    <source>
        <dbReference type="EMBL" id="KAF9629745.1"/>
    </source>
</evidence>
<comment type="caution">
    <text evidence="6">The sequence shown here is derived from an EMBL/GenBank/DDBJ whole genome shotgun (WGS) entry which is preliminary data.</text>
</comment>
<evidence type="ECO:0000259" key="5">
    <source>
        <dbReference type="Pfam" id="PF05368"/>
    </source>
</evidence>
<gene>
    <name evidence="6" type="ORF">BFW01_g10948</name>
</gene>
<feature type="domain" description="NmrA-like" evidence="5">
    <location>
        <begin position="92"/>
        <end position="280"/>
    </location>
</feature>
<comment type="pathway">
    <text evidence="1">Alkaloid biosynthesis; ergot alkaloid biosynthesis.</text>
</comment>
<organism evidence="6 7">
    <name type="scientific">Lasiodiplodia theobromae</name>
    <dbReference type="NCBI Taxonomy" id="45133"/>
    <lineage>
        <taxon>Eukaryota</taxon>
        <taxon>Fungi</taxon>
        <taxon>Dikarya</taxon>
        <taxon>Ascomycota</taxon>
        <taxon>Pezizomycotina</taxon>
        <taxon>Dothideomycetes</taxon>
        <taxon>Dothideomycetes incertae sedis</taxon>
        <taxon>Botryosphaeriales</taxon>
        <taxon>Botryosphaeriaceae</taxon>
        <taxon>Lasiodiplodia</taxon>
    </lineage>
</organism>